<evidence type="ECO:0000313" key="3">
    <source>
        <dbReference type="EMBL" id="OKA11530.1"/>
    </source>
</evidence>
<comment type="caution">
    <text evidence="2">The sequence shown here is derived from an EMBL/GenBank/DDBJ whole genome shotgun (WGS) entry which is preliminary data.</text>
</comment>
<proteinExistence type="predicted"/>
<dbReference type="RefSeq" id="WP_061983800.1">
    <property type="nucleotide sequence ID" value="NZ_FOPQ01000004.1"/>
</dbReference>
<reference evidence="2 4" key="1">
    <citation type="submission" date="2015-12" db="EMBL/GenBank/DDBJ databases">
        <title>Amycolatopsis regifaucium genome sequencing and assembly.</title>
        <authorList>
            <person name="Mayilraj S."/>
        </authorList>
    </citation>
    <scope>NUCLEOTIDE SEQUENCE [LARGE SCALE GENOMIC DNA]</scope>
    <source>
        <strain evidence="2 4">GY080</strain>
    </source>
</reference>
<evidence type="ECO:0000259" key="1">
    <source>
        <dbReference type="PROSITE" id="PS01124"/>
    </source>
</evidence>
<organism evidence="2 4">
    <name type="scientific">Amycolatopsis regifaucium</name>
    <dbReference type="NCBI Taxonomy" id="546365"/>
    <lineage>
        <taxon>Bacteria</taxon>
        <taxon>Bacillati</taxon>
        <taxon>Actinomycetota</taxon>
        <taxon>Actinomycetes</taxon>
        <taxon>Pseudonocardiales</taxon>
        <taxon>Pseudonocardiaceae</taxon>
        <taxon>Amycolatopsis</taxon>
    </lineage>
</organism>
<sequence>MSLDLDGGVEQRPSDSPYVERVYRAGMGAVVVPARMRSLANSNWELVMWRDRGETQVAVRGPETGPTVLDLGPSLGEGHTIGIIFRHGAFLSPMPVPKLVDTAVSSPHTTAHSFILQGEEWETPTYDNAEVFVNRLVRAGLLVRDPLVADVLRGDTATLVTPRSVQRRVAAATGLTQGAIRQIERARQAVMLLGQGMAAIEVVQQVGYHDQPHLARSLTRFTGRTASQLRQASGDEMLSLLYKTEVAVRP</sequence>
<keyword evidence="5" id="KW-1185">Reference proteome</keyword>
<evidence type="ECO:0000313" key="5">
    <source>
        <dbReference type="Proteomes" id="UP000186883"/>
    </source>
</evidence>
<dbReference type="AlphaFoldDB" id="A0A154MW03"/>
<reference evidence="3 5" key="2">
    <citation type="submission" date="2016-11" db="EMBL/GenBank/DDBJ databases">
        <title>Genome sequencing of Amycolatopsis regifaucium.</title>
        <authorList>
            <person name="Mayilraj S."/>
            <person name="Kaur N."/>
        </authorList>
    </citation>
    <scope>NUCLEOTIDE SEQUENCE [LARGE SCALE GENOMIC DNA]</scope>
    <source>
        <strain evidence="3 5">GY080</strain>
    </source>
</reference>
<feature type="domain" description="HTH araC/xylS-type" evidence="1">
    <location>
        <begin position="160"/>
        <end position="232"/>
    </location>
</feature>
<evidence type="ECO:0000313" key="4">
    <source>
        <dbReference type="Proteomes" id="UP000076321"/>
    </source>
</evidence>
<dbReference type="Pfam" id="PF12833">
    <property type="entry name" value="HTH_18"/>
    <property type="match status" value="1"/>
</dbReference>
<dbReference type="EMBL" id="LOBU02000001">
    <property type="protein sequence ID" value="OKA11530.1"/>
    <property type="molecule type" value="Genomic_DNA"/>
</dbReference>
<dbReference type="Gene3D" id="1.10.10.60">
    <property type="entry name" value="Homeodomain-like"/>
    <property type="match status" value="1"/>
</dbReference>
<dbReference type="GO" id="GO:0043565">
    <property type="term" value="F:sequence-specific DNA binding"/>
    <property type="evidence" value="ECO:0007669"/>
    <property type="project" value="InterPro"/>
</dbReference>
<dbReference type="EMBL" id="LQCI01000002">
    <property type="protein sequence ID" value="KZB88445.1"/>
    <property type="molecule type" value="Genomic_DNA"/>
</dbReference>
<protein>
    <submittedName>
        <fullName evidence="2">AraC family transcriptional regulator</fullName>
    </submittedName>
</protein>
<name>A0A154MW03_9PSEU</name>
<dbReference type="SMART" id="SM00342">
    <property type="entry name" value="HTH_ARAC"/>
    <property type="match status" value="1"/>
</dbReference>
<dbReference type="Proteomes" id="UP000186883">
    <property type="component" value="Unassembled WGS sequence"/>
</dbReference>
<dbReference type="Proteomes" id="UP000076321">
    <property type="component" value="Unassembled WGS sequence"/>
</dbReference>
<evidence type="ECO:0000313" key="2">
    <source>
        <dbReference type="EMBL" id="KZB88445.1"/>
    </source>
</evidence>
<dbReference type="PROSITE" id="PS01124">
    <property type="entry name" value="HTH_ARAC_FAMILY_2"/>
    <property type="match status" value="1"/>
</dbReference>
<accession>A0A154MW03</accession>
<dbReference type="GO" id="GO:0003700">
    <property type="term" value="F:DNA-binding transcription factor activity"/>
    <property type="evidence" value="ECO:0007669"/>
    <property type="project" value="InterPro"/>
</dbReference>
<dbReference type="InterPro" id="IPR018060">
    <property type="entry name" value="HTH_AraC"/>
</dbReference>
<gene>
    <name evidence="3" type="ORF">ATP06_0201140</name>
    <name evidence="2" type="ORF">AVL48_20745</name>
</gene>